<dbReference type="Proteomes" id="UP000826656">
    <property type="component" value="Unassembled WGS sequence"/>
</dbReference>
<accession>A0ABQ7VIC0</accession>
<dbReference type="InterPro" id="IPR025724">
    <property type="entry name" value="GAG-pre-integrase_dom"/>
</dbReference>
<evidence type="ECO:0000256" key="1">
    <source>
        <dbReference type="SAM" id="MobiDB-lite"/>
    </source>
</evidence>
<dbReference type="InterPro" id="IPR012337">
    <property type="entry name" value="RNaseH-like_sf"/>
</dbReference>
<name>A0ABQ7VIC0_SOLTU</name>
<feature type="domain" description="Integrase catalytic" evidence="2">
    <location>
        <begin position="418"/>
        <end position="563"/>
    </location>
</feature>
<organism evidence="3 4">
    <name type="scientific">Solanum tuberosum</name>
    <name type="common">Potato</name>
    <dbReference type="NCBI Taxonomy" id="4113"/>
    <lineage>
        <taxon>Eukaryota</taxon>
        <taxon>Viridiplantae</taxon>
        <taxon>Streptophyta</taxon>
        <taxon>Embryophyta</taxon>
        <taxon>Tracheophyta</taxon>
        <taxon>Spermatophyta</taxon>
        <taxon>Magnoliopsida</taxon>
        <taxon>eudicotyledons</taxon>
        <taxon>Gunneridae</taxon>
        <taxon>Pentapetalae</taxon>
        <taxon>asterids</taxon>
        <taxon>lamiids</taxon>
        <taxon>Solanales</taxon>
        <taxon>Solanaceae</taxon>
        <taxon>Solanoideae</taxon>
        <taxon>Solaneae</taxon>
        <taxon>Solanum</taxon>
    </lineage>
</organism>
<protein>
    <recommendedName>
        <fullName evidence="2">Integrase catalytic domain-containing protein</fullName>
    </recommendedName>
</protein>
<dbReference type="Pfam" id="PF22936">
    <property type="entry name" value="Pol_BBD"/>
    <property type="match status" value="1"/>
</dbReference>
<dbReference type="InterPro" id="IPR001584">
    <property type="entry name" value="Integrase_cat-core"/>
</dbReference>
<dbReference type="SUPFAM" id="SSF53098">
    <property type="entry name" value="Ribonuclease H-like"/>
    <property type="match status" value="1"/>
</dbReference>
<feature type="compositionally biased region" description="Basic residues" evidence="1">
    <location>
        <begin position="229"/>
        <end position="247"/>
    </location>
</feature>
<reference evidence="3 4" key="1">
    <citation type="journal article" date="2021" name="bioRxiv">
        <title>Chromosome-scale and haplotype-resolved genome assembly of a tetraploid potato cultivar.</title>
        <authorList>
            <person name="Sun H."/>
            <person name="Jiao W.-B."/>
            <person name="Krause K."/>
            <person name="Campoy J.A."/>
            <person name="Goel M."/>
            <person name="Folz-Donahue K."/>
            <person name="Kukat C."/>
            <person name="Huettel B."/>
            <person name="Schneeberger K."/>
        </authorList>
    </citation>
    <scope>NUCLEOTIDE SEQUENCE [LARGE SCALE GENOMIC DNA]</scope>
    <source>
        <strain evidence="3">SolTubOtavaFocal</strain>
        <tissue evidence="3">Leaves</tissue>
    </source>
</reference>
<evidence type="ECO:0000313" key="3">
    <source>
        <dbReference type="EMBL" id="KAH0762775.1"/>
    </source>
</evidence>
<evidence type="ECO:0000259" key="2">
    <source>
        <dbReference type="PROSITE" id="PS50994"/>
    </source>
</evidence>
<dbReference type="PANTHER" id="PTHR35317:SF35">
    <property type="entry name" value="DUF4219 DOMAIN-CONTAINING PROTEIN"/>
    <property type="match status" value="1"/>
</dbReference>
<dbReference type="EMBL" id="JAIVGD010000013">
    <property type="protein sequence ID" value="KAH0762775.1"/>
    <property type="molecule type" value="Genomic_DNA"/>
</dbReference>
<sequence>MASSSNSSTVVQPLIPVFTGESYEFWSIRMKTILKSQNLWDLVESGFEDPDEGDRLRNNKQKDAKALVFIQQAVHDSVFSRIAAATTSKQAWSILQKEFQGDSKVIVVRLQSLRRDFETLMMKSGESIADFLSRAVAIVSKMRSYGEKVTDQTIVEKILRSLAPKFDHVVAAIEESKDLSVFSFDELMGSLQAHEARLNRSTEKNEEKAFQVKEEATKYGENNGPANRGRGRRGFRGGRGRGYGRGRGRNDGHKQSNEQGNRKNGIQCHHCQRYGHIRADCWYRDQKINFAAGENEEENYLFMACVDTDHKPSDLWFVDSGCSNHMTGAKSLFKELDEKQKKTVQLGNTKEVRVEGKGTVSIDTSHEKVKMLDNVQFVPDLGYNLLSVGQLMIDGHSLWFDDDACVITNKKTGKKVRISMTPNNMFPLDVSNMENFALAASAKDDSKLWHLRYGHLNINGLKLLVDKETFQKFKHFKAKVEKQSGLSIKTFRTDRGGEFVSKEFNLFCEESGIHRELATPYTPEQNGVAERKNRTVVEMARSMLQAKGLPNHFWAEAVATLAG</sequence>
<proteinExistence type="predicted"/>
<comment type="caution">
    <text evidence="3">The sequence shown here is derived from an EMBL/GenBank/DDBJ whole genome shotgun (WGS) entry which is preliminary data.</text>
</comment>
<feature type="region of interest" description="Disordered" evidence="1">
    <location>
        <begin position="214"/>
        <end position="264"/>
    </location>
</feature>
<dbReference type="Pfam" id="PF14223">
    <property type="entry name" value="Retrotran_gag_2"/>
    <property type="match status" value="1"/>
</dbReference>
<keyword evidence="4" id="KW-1185">Reference proteome</keyword>
<dbReference type="InterPro" id="IPR036397">
    <property type="entry name" value="RNaseH_sf"/>
</dbReference>
<gene>
    <name evidence="3" type="ORF">KY290_018848</name>
</gene>
<dbReference type="InterPro" id="IPR054722">
    <property type="entry name" value="PolX-like_BBD"/>
</dbReference>
<dbReference type="Gene3D" id="3.30.420.10">
    <property type="entry name" value="Ribonuclease H-like superfamily/Ribonuclease H"/>
    <property type="match status" value="1"/>
</dbReference>
<dbReference type="PANTHER" id="PTHR35317">
    <property type="entry name" value="OS04G0629600 PROTEIN"/>
    <property type="match status" value="1"/>
</dbReference>
<dbReference type="PROSITE" id="PS50994">
    <property type="entry name" value="INTEGRASE"/>
    <property type="match status" value="1"/>
</dbReference>
<dbReference type="Pfam" id="PF13976">
    <property type="entry name" value="gag_pre-integrs"/>
    <property type="match status" value="1"/>
</dbReference>
<evidence type="ECO:0000313" key="4">
    <source>
        <dbReference type="Proteomes" id="UP000826656"/>
    </source>
</evidence>